<feature type="domain" description="Histidine kinase N-terminal 7TM region" evidence="2">
    <location>
        <begin position="8"/>
        <end position="223"/>
    </location>
</feature>
<proteinExistence type="predicted"/>
<dbReference type="AlphaFoldDB" id="A0A1G2BP21"/>
<evidence type="ECO:0000313" key="3">
    <source>
        <dbReference type="EMBL" id="OGY90885.1"/>
    </source>
</evidence>
<sequence>MDFKLILILVTIILTVLIAVIVYVRNPKSSLAKSFVVLIASFALWGIAQAALYAAPTHASAAFADKITYVLGLPLAWAFLNFVYHFPFKTIHLNRYILIAGGVINLFSLYPVFFQPAIMSKIYDQPFTSYSPSVGLSFIYFALYSVGFFTVFIYAYYILIQKYKNAVAENKIAILHVLYSTLIAVIGGSITNIVLLYFGSFQYQVYGPSFTLVFTLVVAYLIFLRGRK</sequence>
<keyword evidence="1" id="KW-0812">Transmembrane</keyword>
<protein>
    <recommendedName>
        <fullName evidence="2">Histidine kinase N-terminal 7TM region domain-containing protein</fullName>
    </recommendedName>
</protein>
<feature type="transmembrane region" description="Helical" evidence="1">
    <location>
        <begin position="138"/>
        <end position="160"/>
    </location>
</feature>
<feature type="transmembrane region" description="Helical" evidence="1">
    <location>
        <begin position="6"/>
        <end position="24"/>
    </location>
</feature>
<feature type="transmembrane region" description="Helical" evidence="1">
    <location>
        <begin position="36"/>
        <end position="55"/>
    </location>
</feature>
<feature type="transmembrane region" description="Helical" evidence="1">
    <location>
        <begin position="67"/>
        <end position="84"/>
    </location>
</feature>
<feature type="transmembrane region" description="Helical" evidence="1">
    <location>
        <begin position="96"/>
        <end position="118"/>
    </location>
</feature>
<accession>A0A1G2BP21</accession>
<evidence type="ECO:0000313" key="4">
    <source>
        <dbReference type="Proteomes" id="UP000177349"/>
    </source>
</evidence>
<reference evidence="3 4" key="1">
    <citation type="journal article" date="2016" name="Nat. Commun.">
        <title>Thousands of microbial genomes shed light on interconnected biogeochemical processes in an aquifer system.</title>
        <authorList>
            <person name="Anantharaman K."/>
            <person name="Brown C.T."/>
            <person name="Hug L.A."/>
            <person name="Sharon I."/>
            <person name="Castelle C.J."/>
            <person name="Probst A.J."/>
            <person name="Thomas B.C."/>
            <person name="Singh A."/>
            <person name="Wilkins M.J."/>
            <person name="Karaoz U."/>
            <person name="Brodie E.L."/>
            <person name="Williams K.H."/>
            <person name="Hubbard S.S."/>
            <person name="Banfield J.F."/>
        </authorList>
    </citation>
    <scope>NUCLEOTIDE SEQUENCE [LARGE SCALE GENOMIC DNA]</scope>
</reference>
<dbReference type="Proteomes" id="UP000177349">
    <property type="component" value="Unassembled WGS sequence"/>
</dbReference>
<dbReference type="EMBL" id="MHKN01000054">
    <property type="protein sequence ID" value="OGY90885.1"/>
    <property type="molecule type" value="Genomic_DNA"/>
</dbReference>
<feature type="transmembrane region" description="Helical" evidence="1">
    <location>
        <begin position="172"/>
        <end position="199"/>
    </location>
</feature>
<feature type="transmembrane region" description="Helical" evidence="1">
    <location>
        <begin position="205"/>
        <end position="224"/>
    </location>
</feature>
<evidence type="ECO:0000256" key="1">
    <source>
        <dbReference type="SAM" id="Phobius"/>
    </source>
</evidence>
<keyword evidence="1" id="KW-0472">Membrane</keyword>
<keyword evidence="1" id="KW-1133">Transmembrane helix</keyword>
<name>A0A1G2BP21_9BACT</name>
<comment type="caution">
    <text evidence="3">The sequence shown here is derived from an EMBL/GenBank/DDBJ whole genome shotgun (WGS) entry which is preliminary data.</text>
</comment>
<organism evidence="3 4">
    <name type="scientific">Candidatus Komeilibacteria bacterium RIFCSPLOWO2_01_FULL_53_11</name>
    <dbReference type="NCBI Taxonomy" id="1798552"/>
    <lineage>
        <taxon>Bacteria</taxon>
        <taxon>Candidatus Komeiliibacteriota</taxon>
    </lineage>
</organism>
<evidence type="ECO:0000259" key="2">
    <source>
        <dbReference type="Pfam" id="PF16927"/>
    </source>
</evidence>
<gene>
    <name evidence="3" type="ORF">A3B31_03125</name>
</gene>
<dbReference type="InterPro" id="IPR031621">
    <property type="entry name" value="HisKA_7TM"/>
</dbReference>
<dbReference type="Pfam" id="PF16927">
    <property type="entry name" value="HisKA_7TM"/>
    <property type="match status" value="1"/>
</dbReference>